<feature type="transmembrane region" description="Helical" evidence="1">
    <location>
        <begin position="165"/>
        <end position="184"/>
    </location>
</feature>
<dbReference type="Gene3D" id="2.60.120.650">
    <property type="entry name" value="Cupin"/>
    <property type="match status" value="1"/>
</dbReference>
<keyword evidence="1" id="KW-1133">Transmembrane helix</keyword>
<dbReference type="Proteomes" id="UP001162640">
    <property type="component" value="Unassembled WGS sequence"/>
</dbReference>
<keyword evidence="1" id="KW-0812">Transmembrane</keyword>
<evidence type="ECO:0000256" key="1">
    <source>
        <dbReference type="SAM" id="Phobius"/>
    </source>
</evidence>
<proteinExistence type="predicted"/>
<reference evidence="3" key="1">
    <citation type="journal article" date="2023" name="Commun. Biol.">
        <title>Genome analysis of Parmales, the sister group of diatoms, reveals the evolutionary specialization of diatoms from phago-mixotrophs to photoautotrophs.</title>
        <authorList>
            <person name="Ban H."/>
            <person name="Sato S."/>
            <person name="Yoshikawa S."/>
            <person name="Yamada K."/>
            <person name="Nakamura Y."/>
            <person name="Ichinomiya M."/>
            <person name="Sato N."/>
            <person name="Blanc-Mathieu R."/>
            <person name="Endo H."/>
            <person name="Kuwata A."/>
            <person name="Ogata H."/>
        </authorList>
    </citation>
    <scope>NUCLEOTIDE SEQUENCE [LARGE SCALE GENOMIC DNA]</scope>
</reference>
<evidence type="ECO:0000313" key="2">
    <source>
        <dbReference type="EMBL" id="GMH80932.1"/>
    </source>
</evidence>
<sequence length="198" mass="22231">MIEEVFAVPAFIPKSSFSAAPSMWMYAGLEGAGVDEHIDTIGCVCSWSYMLFGKKRWWFRTPPGMTPQKRTTVLQEEGDFIFWCVGYFHQTQIESEESLDVHGYVSLDVNSPGSFANRVGEYANIANYEWVQGGAPPNDAMFMHQVSTSCSWGSIEGTYIRIMAYPPYLALVGFIIFALLKYLLSGCRRCVGGTKKRQ</sequence>
<organism evidence="2 3">
    <name type="scientific">Triparma laevis f. inornata</name>
    <dbReference type="NCBI Taxonomy" id="1714386"/>
    <lineage>
        <taxon>Eukaryota</taxon>
        <taxon>Sar</taxon>
        <taxon>Stramenopiles</taxon>
        <taxon>Ochrophyta</taxon>
        <taxon>Bolidophyceae</taxon>
        <taxon>Parmales</taxon>
        <taxon>Triparmaceae</taxon>
        <taxon>Triparma</taxon>
    </lineage>
</organism>
<evidence type="ECO:0000313" key="3">
    <source>
        <dbReference type="Proteomes" id="UP001162640"/>
    </source>
</evidence>
<dbReference type="AlphaFoldDB" id="A0A9W7B4G5"/>
<dbReference type="SUPFAM" id="SSF51197">
    <property type="entry name" value="Clavaminate synthase-like"/>
    <property type="match status" value="1"/>
</dbReference>
<comment type="caution">
    <text evidence="2">The sequence shown here is derived from an EMBL/GenBank/DDBJ whole genome shotgun (WGS) entry which is preliminary data.</text>
</comment>
<protein>
    <submittedName>
        <fullName evidence="2">Uncharacterized protein</fullName>
    </submittedName>
</protein>
<gene>
    <name evidence="2" type="ORF">TL16_g08756</name>
</gene>
<keyword evidence="1" id="KW-0472">Membrane</keyword>
<name>A0A9W7B4G5_9STRA</name>
<accession>A0A9W7B4G5</accession>
<dbReference type="EMBL" id="BLQM01000291">
    <property type="protein sequence ID" value="GMH80932.1"/>
    <property type="molecule type" value="Genomic_DNA"/>
</dbReference>